<feature type="region of interest" description="Disordered" evidence="1">
    <location>
        <begin position="1"/>
        <end position="23"/>
    </location>
</feature>
<keyword evidence="3" id="KW-1185">Reference proteome</keyword>
<sequence>MCLERAAADPDQFTEPALSPPHRPGRLLCAFRVMDSQQTEYAFSVLFAHEGDEMRVTYIAYNTTEHYPTDEDE</sequence>
<protein>
    <submittedName>
        <fullName evidence="2">Uncharacterized protein</fullName>
    </submittedName>
</protein>
<accession>A0A6P2D6Q4</accession>
<dbReference type="KEGG" id="gms:SOIL9_15790"/>
<dbReference type="Proteomes" id="UP000464178">
    <property type="component" value="Chromosome"/>
</dbReference>
<reference evidence="2 3" key="1">
    <citation type="submission" date="2019-05" db="EMBL/GenBank/DDBJ databases">
        <authorList>
            <consortium name="Science for Life Laboratories"/>
        </authorList>
    </citation>
    <scope>NUCLEOTIDE SEQUENCE [LARGE SCALE GENOMIC DNA]</scope>
    <source>
        <strain evidence="2">Soil9</strain>
    </source>
</reference>
<evidence type="ECO:0000313" key="3">
    <source>
        <dbReference type="Proteomes" id="UP000464178"/>
    </source>
</evidence>
<gene>
    <name evidence="2" type="ORF">SOIL9_15790</name>
</gene>
<dbReference type="EMBL" id="LR593886">
    <property type="protein sequence ID" value="VTR96135.1"/>
    <property type="molecule type" value="Genomic_DNA"/>
</dbReference>
<organism evidence="2 3">
    <name type="scientific">Gemmata massiliana</name>
    <dbReference type="NCBI Taxonomy" id="1210884"/>
    <lineage>
        <taxon>Bacteria</taxon>
        <taxon>Pseudomonadati</taxon>
        <taxon>Planctomycetota</taxon>
        <taxon>Planctomycetia</taxon>
        <taxon>Gemmatales</taxon>
        <taxon>Gemmataceae</taxon>
        <taxon>Gemmata</taxon>
    </lineage>
</organism>
<proteinExistence type="predicted"/>
<evidence type="ECO:0000313" key="2">
    <source>
        <dbReference type="EMBL" id="VTR96135.1"/>
    </source>
</evidence>
<dbReference type="AlphaFoldDB" id="A0A6P2D6Q4"/>
<evidence type="ECO:0000256" key="1">
    <source>
        <dbReference type="SAM" id="MobiDB-lite"/>
    </source>
</evidence>
<name>A0A6P2D6Q4_9BACT</name>